<feature type="transmembrane region" description="Helical" evidence="1">
    <location>
        <begin position="1819"/>
        <end position="1838"/>
    </location>
</feature>
<feature type="non-terminal residue" evidence="2">
    <location>
        <position position="1"/>
    </location>
</feature>
<keyword evidence="1" id="KW-0472">Membrane</keyword>
<accession>A0A0F9SY73</accession>
<evidence type="ECO:0000313" key="2">
    <source>
        <dbReference type="EMBL" id="KKN34168.1"/>
    </source>
</evidence>
<keyword evidence="1" id="KW-0812">Transmembrane</keyword>
<dbReference type="EMBL" id="LAZR01002123">
    <property type="protein sequence ID" value="KKN34168.1"/>
    <property type="molecule type" value="Genomic_DNA"/>
</dbReference>
<organism evidence="2">
    <name type="scientific">marine sediment metagenome</name>
    <dbReference type="NCBI Taxonomy" id="412755"/>
    <lineage>
        <taxon>unclassified sequences</taxon>
        <taxon>metagenomes</taxon>
        <taxon>ecological metagenomes</taxon>
    </lineage>
</organism>
<reference evidence="2" key="1">
    <citation type="journal article" date="2015" name="Nature">
        <title>Complex archaea that bridge the gap between prokaryotes and eukaryotes.</title>
        <authorList>
            <person name="Spang A."/>
            <person name="Saw J.H."/>
            <person name="Jorgensen S.L."/>
            <person name="Zaremba-Niedzwiedzka K."/>
            <person name="Martijn J."/>
            <person name="Lind A.E."/>
            <person name="van Eijk R."/>
            <person name="Schleper C."/>
            <person name="Guy L."/>
            <person name="Ettema T.J."/>
        </authorList>
    </citation>
    <scope>NUCLEOTIDE SEQUENCE</scope>
</reference>
<comment type="caution">
    <text evidence="2">The sequence shown here is derived from an EMBL/GenBank/DDBJ whole genome shotgun (WGS) entry which is preliminary data.</text>
</comment>
<name>A0A0F9SY73_9ZZZZ</name>
<keyword evidence="1" id="KW-1133">Transmembrane helix</keyword>
<protein>
    <recommendedName>
        <fullName evidence="3">Cadherin domain-containing protein</fullName>
    </recommendedName>
</protein>
<proteinExistence type="predicted"/>
<evidence type="ECO:0000256" key="1">
    <source>
        <dbReference type="SAM" id="Phobius"/>
    </source>
</evidence>
<gene>
    <name evidence="2" type="ORF">LCGC14_0796450</name>
</gene>
<sequence>SNIVASALGLDLSLLTGFALDDEAQLVNFIYTQRNSLGIWDGSTTVQIHELLDTFQIVRALNDAGRIGTLSPIDIAQIADIIVDYYSHGQGFSLISIDYPTISLLHKIVSSFDLYGNVSDLDFQEIYRLILEAYVYEDIIQYNGFYSYSNIGLLWTPFRSFPIEFYSSGYKNYSKEIGYEMSHRATFEALDSLKKISKLDDFGLDHDLTKLKDDILESQFLNPSYPEQHGAFTYIYGYDTWLLDYLSKNIYFEYSYYVIRTLELLVEELNLGGITSLSFDIPALESYINNHIVETSGELYFKPDYTDNSDTIIENTYYMVYTLKALDLYDLDEGKIKNYVLANINYSTIKSVYYSYKLSNILNGTISLNYDLIYNLIGEIYDDSLKEYYLTSDRQEINQEILFWISDMVVNDLGFSSTIVNIEYLESCEFLSTENYINFSINSKYGGTYWFWVNRVLAGSSTFQSNGDNISISLDNYANVLGNYTVKINATALDGRYGEAESNFTVYSDSSTIVNIEYLTSFEFLSTGNIINFSINSKYSGTYWFWVNGLLVTSNSFQSNGDNMTFSLDTYSNMMGDYTVKINATAQDGRYGEAISSFSVYSDSSTIINIEHLVSFEFLSVGNTINFSIISKYTGTYWLWINELLVDTDLFQANEYNISFSLDTYSNMMGDYTVKINATALDSRYGEAISSFSVYSDSSTIVNIEHLVSFEFLSVGNTINFSITSKYIGTYWLWINGLLINSNTFQSNGHNISFSLDSYSNMMGNYTVKINATALDSRYGEVISSFSVYSDSSTIINILTLNNYEFRTTGNNITFSVHSSYPDLYNFSINGFEISSETYYDGQVFTISIDDYEVGNHDVVIWARGLDNRESVVYGNFSVYSTSETIITIHSLDNYVYNSTGNVVNFSISTDFPEYYTIKIDGIVVDNGIYFSNILILYSIDGYDVGRYVITIWVNSSDKKESIASTQFDVFGSAFLEIEILYLQNYEFKSTGNYVLFFINASFPDSFRFYIDGFLNGSGTYLYGGELFNFSIDGYFVGEHNISIWANSTDENEGLFESSFTVYSLSNTIISLEELPDYELLAVGNFVTFNIFSLYPDYYILSIDGIEVNRSDYLSGISYQVSIDGYGMGTHILSIWAIGEDGKIGTGLGQFDVYSNSTSKITVNQIFHYEYMATGNTINFSISSQYIGTYNVSINGILVDSGNYTIDEIILCSSDGYIVGTHNVSIFARSIDGKVAQYHTDFIVFTNSTILVNIHELGGLEFMSTENDINFSIDSNYPDYYELWIDGVMIFTDNFSGGSYILYSLDNYTSILGNHSVYIWAIGKDFTVGSAYGEFNVYSNSITNVKIHRLEGLEFMSTGNFLNFSIDSNYPDYYELWINGMMVLTDSYSSGSYIIYSLDNYTHILGNHSVYIWAIGLDGRVGTMITEFSVYSSSSTIININELEGSEFLSNGNFINFSIFSSYPDYYKLWIDGILVATNNYSNGGYILYSLDNYTHILGNHSVSIWAIGKDFKEGYISGEFNVYSNSSTIVTIHELGGAEFMSTGNSINFSIDSTYPDYYELWIDGVMIFTDNYSGGSYILYSLDNYTAILGNHSVYIWAIGLDRKAGSVTAEFYVYSSSSTFIIINKLEDGEFLSNGNYINFTIFSTYPDYYELWIDGVLVSIDNFSSGSYIIYSLDSYTNILGNHSVYIWAIGLDGKSGIVTVEFEIQSLSNDITITIIKLNDYEYNSTGNELQFNITSKYPKIYTIAIDNILVCSENYTEGELIAFSIDNYEIGMHNITIWATGLDGKETEIEMILTVYSKAEMNSPDPPIFDPPIMAYIFSGTLVIIPSIILGVSHRNKQKVKSFLPSKKPKISLRKYIKRFHK</sequence>
<evidence type="ECO:0008006" key="3">
    <source>
        <dbReference type="Google" id="ProtNLM"/>
    </source>
</evidence>